<dbReference type="EMBL" id="CAJVQC010010389">
    <property type="protein sequence ID" value="CAG8615966.1"/>
    <property type="molecule type" value="Genomic_DNA"/>
</dbReference>
<proteinExistence type="predicted"/>
<accession>A0ACA9MVW3</accession>
<gene>
    <name evidence="1" type="ORF">RPERSI_LOCUS6503</name>
</gene>
<protein>
    <submittedName>
        <fullName evidence="1">15756_t:CDS:1</fullName>
    </submittedName>
</protein>
<evidence type="ECO:0000313" key="1">
    <source>
        <dbReference type="EMBL" id="CAG8615966.1"/>
    </source>
</evidence>
<sequence>NVVKTKQLILPPNFKTSTLSTIDVDRLIKLLLLQDVLNERYQPNDYGSVYSYIELGPNAEALIKDKFKIVLPRVEVRSEVSSDRIPEPRVTQCSEHH</sequence>
<evidence type="ECO:0000313" key="2">
    <source>
        <dbReference type="Proteomes" id="UP000789920"/>
    </source>
</evidence>
<keyword evidence="2" id="KW-1185">Reference proteome</keyword>
<feature type="non-terminal residue" evidence="1">
    <location>
        <position position="1"/>
    </location>
</feature>
<dbReference type="Proteomes" id="UP000789920">
    <property type="component" value="Unassembled WGS sequence"/>
</dbReference>
<reference evidence="1" key="1">
    <citation type="submission" date="2021-06" db="EMBL/GenBank/DDBJ databases">
        <authorList>
            <person name="Kallberg Y."/>
            <person name="Tangrot J."/>
            <person name="Rosling A."/>
        </authorList>
    </citation>
    <scope>NUCLEOTIDE SEQUENCE</scope>
    <source>
        <strain evidence="1">MA461A</strain>
    </source>
</reference>
<organism evidence="1 2">
    <name type="scientific">Racocetra persica</name>
    <dbReference type="NCBI Taxonomy" id="160502"/>
    <lineage>
        <taxon>Eukaryota</taxon>
        <taxon>Fungi</taxon>
        <taxon>Fungi incertae sedis</taxon>
        <taxon>Mucoromycota</taxon>
        <taxon>Glomeromycotina</taxon>
        <taxon>Glomeromycetes</taxon>
        <taxon>Diversisporales</taxon>
        <taxon>Gigasporaceae</taxon>
        <taxon>Racocetra</taxon>
    </lineage>
</organism>
<name>A0ACA9MVW3_9GLOM</name>
<comment type="caution">
    <text evidence="1">The sequence shown here is derived from an EMBL/GenBank/DDBJ whole genome shotgun (WGS) entry which is preliminary data.</text>
</comment>